<gene>
    <name evidence="1" type="primary">pseF</name>
    <name evidence="1" type="ORF">JIN82_16535</name>
</gene>
<evidence type="ECO:0000313" key="2">
    <source>
        <dbReference type="Proteomes" id="UP000624703"/>
    </source>
</evidence>
<keyword evidence="1" id="KW-0808">Transferase</keyword>
<dbReference type="SUPFAM" id="SSF53448">
    <property type="entry name" value="Nucleotide-diphospho-sugar transferases"/>
    <property type="match status" value="1"/>
</dbReference>
<dbReference type="InterPro" id="IPR029044">
    <property type="entry name" value="Nucleotide-diphossugar_trans"/>
</dbReference>
<protein>
    <submittedName>
        <fullName evidence="1">Pseudaminic acid cytidylyltransferase</fullName>
        <ecNumber evidence="1">2.7.7.81</ecNumber>
    </submittedName>
</protein>
<dbReference type="CDD" id="cd02513">
    <property type="entry name" value="CMP-NeuAc_Synthase"/>
    <property type="match status" value="1"/>
</dbReference>
<dbReference type="InterPro" id="IPR020039">
    <property type="entry name" value="PseF"/>
</dbReference>
<name>A0A8J7MH76_9BACT</name>
<dbReference type="NCBIfam" id="TIGR03584">
    <property type="entry name" value="PseF"/>
    <property type="match status" value="1"/>
</dbReference>
<dbReference type="EMBL" id="JAENIM010000047">
    <property type="protein sequence ID" value="MBK1792773.1"/>
    <property type="molecule type" value="Genomic_DNA"/>
</dbReference>
<dbReference type="InterPro" id="IPR050793">
    <property type="entry name" value="CMP-NeuNAc_synthase"/>
</dbReference>
<dbReference type="RefSeq" id="WP_200312782.1">
    <property type="nucleotide sequence ID" value="NZ_JAENIM010000047.1"/>
</dbReference>
<dbReference type="EC" id="2.7.7.81" evidence="1"/>
<keyword evidence="1" id="KW-0548">Nucleotidyltransferase</keyword>
<dbReference type="PANTHER" id="PTHR21485:SF6">
    <property type="entry name" value="N-ACYLNEURAMINATE CYTIDYLYLTRANSFERASE-RELATED"/>
    <property type="match status" value="1"/>
</dbReference>
<dbReference type="PANTHER" id="PTHR21485">
    <property type="entry name" value="HAD SUPERFAMILY MEMBERS CMAS AND KDSC"/>
    <property type="match status" value="1"/>
</dbReference>
<dbReference type="AlphaFoldDB" id="A0A8J7MH76"/>
<sequence>MNIAIIPARGGSKRIPYKNIKEFHGRPIIEYSIKSALNSKLFDRVVVTTDDPEIAKVAEAAGAEVPFLRESSVSGDYVGVLEVIQDCIVRLGIEDAVFTCIYATAPLLIPEDLCRGMTMLKNDDSNSFVIASTKYNYPVQRAYYLDENDKLKMLYPEHYSTRSQDLPSVYHDAAMFYMAKASVWLAAKRIYCDDAVIVEIPDNRYCDIDTLEDWTRAEYLFSVL</sequence>
<dbReference type="GO" id="GO:0008781">
    <property type="term" value="F:N-acylneuraminate cytidylyltransferase activity"/>
    <property type="evidence" value="ECO:0007669"/>
    <property type="project" value="TreeGrafter"/>
</dbReference>
<evidence type="ECO:0000313" key="1">
    <source>
        <dbReference type="EMBL" id="MBK1792773.1"/>
    </source>
</evidence>
<dbReference type="Proteomes" id="UP000624703">
    <property type="component" value="Unassembled WGS sequence"/>
</dbReference>
<keyword evidence="2" id="KW-1185">Reference proteome</keyword>
<accession>A0A8J7MH76</accession>
<proteinExistence type="predicted"/>
<dbReference type="Pfam" id="PF02348">
    <property type="entry name" value="CTP_transf_3"/>
    <property type="match status" value="1"/>
</dbReference>
<reference evidence="1" key="1">
    <citation type="submission" date="2021-01" db="EMBL/GenBank/DDBJ databases">
        <title>Modified the classification status of verrucomicrobia.</title>
        <authorList>
            <person name="Feng X."/>
        </authorList>
    </citation>
    <scope>NUCLEOTIDE SEQUENCE</scope>
    <source>
        <strain evidence="1">_KCTC 22039</strain>
    </source>
</reference>
<dbReference type="Gene3D" id="3.90.550.10">
    <property type="entry name" value="Spore Coat Polysaccharide Biosynthesis Protein SpsA, Chain A"/>
    <property type="match status" value="1"/>
</dbReference>
<organism evidence="1 2">
    <name type="scientific">Persicirhabdus sediminis</name>
    <dbReference type="NCBI Taxonomy" id="454144"/>
    <lineage>
        <taxon>Bacteria</taxon>
        <taxon>Pseudomonadati</taxon>
        <taxon>Verrucomicrobiota</taxon>
        <taxon>Verrucomicrobiia</taxon>
        <taxon>Verrucomicrobiales</taxon>
        <taxon>Verrucomicrobiaceae</taxon>
        <taxon>Persicirhabdus</taxon>
    </lineage>
</organism>
<comment type="caution">
    <text evidence="1">The sequence shown here is derived from an EMBL/GenBank/DDBJ whole genome shotgun (WGS) entry which is preliminary data.</text>
</comment>
<dbReference type="InterPro" id="IPR003329">
    <property type="entry name" value="Cytidylyl_trans"/>
</dbReference>